<dbReference type="Gene3D" id="3.60.10.10">
    <property type="entry name" value="Endonuclease/exonuclease/phosphatase"/>
    <property type="match status" value="1"/>
</dbReference>
<keyword evidence="2" id="KW-1185">Reference proteome</keyword>
<dbReference type="Proteomes" id="UP001286313">
    <property type="component" value="Unassembled WGS sequence"/>
</dbReference>
<proteinExistence type="predicted"/>
<accession>A0AAE1K6N6</accession>
<dbReference type="EMBL" id="JAWQEG010003576">
    <property type="protein sequence ID" value="KAK3865479.1"/>
    <property type="molecule type" value="Genomic_DNA"/>
</dbReference>
<protein>
    <recommendedName>
        <fullName evidence="3">Endonuclease/exonuclease/phosphatase domain-containing protein</fullName>
    </recommendedName>
</protein>
<organism evidence="1 2">
    <name type="scientific">Petrolisthes cinctipes</name>
    <name type="common">Flat porcelain crab</name>
    <dbReference type="NCBI Taxonomy" id="88211"/>
    <lineage>
        <taxon>Eukaryota</taxon>
        <taxon>Metazoa</taxon>
        <taxon>Ecdysozoa</taxon>
        <taxon>Arthropoda</taxon>
        <taxon>Crustacea</taxon>
        <taxon>Multicrustacea</taxon>
        <taxon>Malacostraca</taxon>
        <taxon>Eumalacostraca</taxon>
        <taxon>Eucarida</taxon>
        <taxon>Decapoda</taxon>
        <taxon>Pleocyemata</taxon>
        <taxon>Anomura</taxon>
        <taxon>Galatheoidea</taxon>
        <taxon>Porcellanidae</taxon>
        <taxon>Petrolisthes</taxon>
    </lineage>
</organism>
<gene>
    <name evidence="1" type="ORF">Pcinc_028916</name>
</gene>
<evidence type="ECO:0008006" key="3">
    <source>
        <dbReference type="Google" id="ProtNLM"/>
    </source>
</evidence>
<evidence type="ECO:0000313" key="1">
    <source>
        <dbReference type="EMBL" id="KAK3865479.1"/>
    </source>
</evidence>
<dbReference type="SUPFAM" id="SSF56219">
    <property type="entry name" value="DNase I-like"/>
    <property type="match status" value="1"/>
</dbReference>
<sequence length="458" mass="51338">MVYNIKGGSRSRFNAFHVDRLAPFEEEKEDEALRCLMGTTLVVWSSVDCAKKPSGRLNGHKNNLQQGVGHRRRLNGVLVTLQQLLHSVVSPAVLTLSCHWIQMRQDERVSIVGFAIRTQHLKKLASIPEGFNDRLMKLKLPLGRKRTATLISAYAPTITNPEETKDGFYEELDAIITAVPQSDKLIVLSDFNACPQRRPQGQRVAKRLDVSKLKCSPTAQELVSALDCKLADLQAYSDDIEKYWETLKSSVHFTTLQVLGPATRNHQDWFDENDAEIQTLLEEKRQLLQARQNDPTSTAKKAAFASKRSIVQARLHSMQDAWLSSKADKIQGCADRHDTKRFYEDLKSVYGPPSCGSSFLLSTDGTTLLKVEEVAKAFKQISSGISSGPDAIPAEVFKFGGPTLLKRLTNLYQSMWQKEQLLQKFRDATIVHIYKCKILARVLLIKPLLTAPGARSPP</sequence>
<evidence type="ECO:0000313" key="2">
    <source>
        <dbReference type="Proteomes" id="UP001286313"/>
    </source>
</evidence>
<comment type="caution">
    <text evidence="1">The sequence shown here is derived from an EMBL/GenBank/DDBJ whole genome shotgun (WGS) entry which is preliminary data.</text>
</comment>
<reference evidence="1" key="1">
    <citation type="submission" date="2023-10" db="EMBL/GenBank/DDBJ databases">
        <title>Genome assemblies of two species of porcelain crab, Petrolisthes cinctipes and Petrolisthes manimaculis (Anomura: Porcellanidae).</title>
        <authorList>
            <person name="Angst P."/>
        </authorList>
    </citation>
    <scope>NUCLEOTIDE SEQUENCE</scope>
    <source>
        <strain evidence="1">PB745_01</strain>
        <tissue evidence="1">Gill</tissue>
    </source>
</reference>
<dbReference type="AlphaFoldDB" id="A0AAE1K6N6"/>
<dbReference type="InterPro" id="IPR036691">
    <property type="entry name" value="Endo/exonu/phosph_ase_sf"/>
</dbReference>
<name>A0AAE1K6N6_PETCI</name>